<sequence length="169" mass="18851">MGSSPPCTSLHVTRTRGLTAFLLSAHAWTLVGFLCLVDISYGLKCWHCIAENCHLDPQDHSTAESRVCYQGQTCQKVVFEMMSETEKVTYKSTVRSCADECIPQNDFNNCTIEQYTSRGCVRRVCCDDSDMCNSAPGLHAPDTYIRLIPYSVLLSCFVFKLGPCAPHYS</sequence>
<keyword evidence="1" id="KW-0812">Transmembrane</keyword>
<dbReference type="AlphaFoldDB" id="A0AAV2HVW3"/>
<accession>A0AAV2HVW3</accession>
<feature type="transmembrane region" description="Helical" evidence="1">
    <location>
        <begin position="20"/>
        <end position="43"/>
    </location>
</feature>
<keyword evidence="3" id="KW-1185">Reference proteome</keyword>
<evidence type="ECO:0000313" key="2">
    <source>
        <dbReference type="EMBL" id="CAL1538354.1"/>
    </source>
</evidence>
<dbReference type="EMBL" id="CAXITT010000295">
    <property type="protein sequence ID" value="CAL1538354.1"/>
    <property type="molecule type" value="Genomic_DNA"/>
</dbReference>
<proteinExistence type="predicted"/>
<evidence type="ECO:0000256" key="1">
    <source>
        <dbReference type="SAM" id="Phobius"/>
    </source>
</evidence>
<gene>
    <name evidence="2" type="ORF">GSLYS_00012175001</name>
</gene>
<dbReference type="Proteomes" id="UP001497497">
    <property type="component" value="Unassembled WGS sequence"/>
</dbReference>
<protein>
    <submittedName>
        <fullName evidence="2">Uncharacterized protein</fullName>
    </submittedName>
</protein>
<keyword evidence="1" id="KW-0472">Membrane</keyword>
<comment type="caution">
    <text evidence="2">The sequence shown here is derived from an EMBL/GenBank/DDBJ whole genome shotgun (WGS) entry which is preliminary data.</text>
</comment>
<keyword evidence="1" id="KW-1133">Transmembrane helix</keyword>
<reference evidence="2 3" key="1">
    <citation type="submission" date="2024-04" db="EMBL/GenBank/DDBJ databases">
        <authorList>
            <consortium name="Genoscope - CEA"/>
            <person name="William W."/>
        </authorList>
    </citation>
    <scope>NUCLEOTIDE SEQUENCE [LARGE SCALE GENOMIC DNA]</scope>
</reference>
<name>A0AAV2HVW3_LYMST</name>
<evidence type="ECO:0000313" key="3">
    <source>
        <dbReference type="Proteomes" id="UP001497497"/>
    </source>
</evidence>
<organism evidence="2 3">
    <name type="scientific">Lymnaea stagnalis</name>
    <name type="common">Great pond snail</name>
    <name type="synonym">Helix stagnalis</name>
    <dbReference type="NCBI Taxonomy" id="6523"/>
    <lineage>
        <taxon>Eukaryota</taxon>
        <taxon>Metazoa</taxon>
        <taxon>Spiralia</taxon>
        <taxon>Lophotrochozoa</taxon>
        <taxon>Mollusca</taxon>
        <taxon>Gastropoda</taxon>
        <taxon>Heterobranchia</taxon>
        <taxon>Euthyneura</taxon>
        <taxon>Panpulmonata</taxon>
        <taxon>Hygrophila</taxon>
        <taxon>Lymnaeoidea</taxon>
        <taxon>Lymnaeidae</taxon>
        <taxon>Lymnaea</taxon>
    </lineage>
</organism>